<sequence>MPIRAFYLNVDPRFPTANKSDNTDKNRHPPRRRRQNRTVKTNVDVRKGLDWNSGQVYS</sequence>
<accession>A0ABR2ZZW7</accession>
<comment type="caution">
    <text evidence="2">The sequence shown here is derived from an EMBL/GenBank/DDBJ whole genome shotgun (WGS) entry which is preliminary data.</text>
</comment>
<dbReference type="Proteomes" id="UP001437256">
    <property type="component" value="Unassembled WGS sequence"/>
</dbReference>
<keyword evidence="3" id="KW-1185">Reference proteome</keyword>
<organism evidence="2 3">
    <name type="scientific">Marasmius tenuissimus</name>
    <dbReference type="NCBI Taxonomy" id="585030"/>
    <lineage>
        <taxon>Eukaryota</taxon>
        <taxon>Fungi</taxon>
        <taxon>Dikarya</taxon>
        <taxon>Basidiomycota</taxon>
        <taxon>Agaricomycotina</taxon>
        <taxon>Agaricomycetes</taxon>
        <taxon>Agaricomycetidae</taxon>
        <taxon>Agaricales</taxon>
        <taxon>Marasmiineae</taxon>
        <taxon>Marasmiaceae</taxon>
        <taxon>Marasmius</taxon>
    </lineage>
</organism>
<evidence type="ECO:0000313" key="3">
    <source>
        <dbReference type="Proteomes" id="UP001437256"/>
    </source>
</evidence>
<feature type="compositionally biased region" description="Basic residues" evidence="1">
    <location>
        <begin position="28"/>
        <end position="37"/>
    </location>
</feature>
<evidence type="ECO:0000256" key="1">
    <source>
        <dbReference type="SAM" id="MobiDB-lite"/>
    </source>
</evidence>
<proteinExistence type="predicted"/>
<evidence type="ECO:0000313" key="2">
    <source>
        <dbReference type="EMBL" id="KAL0067296.1"/>
    </source>
</evidence>
<feature type="region of interest" description="Disordered" evidence="1">
    <location>
        <begin position="8"/>
        <end position="58"/>
    </location>
</feature>
<gene>
    <name evidence="2" type="ORF">AAF712_005694</name>
</gene>
<name>A0ABR2ZZW7_9AGAR</name>
<dbReference type="EMBL" id="JBBXMP010000027">
    <property type="protein sequence ID" value="KAL0067296.1"/>
    <property type="molecule type" value="Genomic_DNA"/>
</dbReference>
<protein>
    <submittedName>
        <fullName evidence="2">Uncharacterized protein</fullName>
    </submittedName>
</protein>
<reference evidence="2 3" key="1">
    <citation type="submission" date="2024-05" db="EMBL/GenBank/DDBJ databases">
        <title>A draft genome resource for the thread blight pathogen Marasmius tenuissimus strain MS-2.</title>
        <authorList>
            <person name="Yulfo-Soto G.E."/>
            <person name="Baruah I.K."/>
            <person name="Amoako-Attah I."/>
            <person name="Bukari Y."/>
            <person name="Meinhardt L.W."/>
            <person name="Bailey B.A."/>
            <person name="Cohen S.P."/>
        </authorList>
    </citation>
    <scope>NUCLEOTIDE SEQUENCE [LARGE SCALE GENOMIC DNA]</scope>
    <source>
        <strain evidence="2 3">MS-2</strain>
    </source>
</reference>